<dbReference type="AlphaFoldDB" id="A0A6J4KNA3"/>
<feature type="non-terminal residue" evidence="2">
    <location>
        <position position="139"/>
    </location>
</feature>
<sequence>ATQSPPHCYPGAPGPAGPLRRPLPPPRDARGRTRTQRRRTHCGPAARRGRRFPHHPRRPPPGGLSRTHRAGRGLPHQAGGRTLRPVRGTHQGEQAGGCRQAQRPGRQHGRAPGAAAGSEGHRAAEQVPESVAPVGAVAV</sequence>
<keyword evidence="2" id="KW-0378">Hydrolase</keyword>
<dbReference type="GO" id="GO:0008893">
    <property type="term" value="F:guanosine-3',5'-bis(diphosphate) 3'-diphosphatase activity"/>
    <property type="evidence" value="ECO:0007669"/>
    <property type="project" value="UniProtKB-EC"/>
</dbReference>
<feature type="region of interest" description="Disordered" evidence="1">
    <location>
        <begin position="1"/>
        <end position="139"/>
    </location>
</feature>
<accession>A0A6J4KNA3</accession>
<dbReference type="EMBL" id="CADCTQ010000512">
    <property type="protein sequence ID" value="CAA9310770.1"/>
    <property type="molecule type" value="Genomic_DNA"/>
</dbReference>
<feature type="non-terminal residue" evidence="2">
    <location>
        <position position="1"/>
    </location>
</feature>
<reference evidence="2" key="1">
    <citation type="submission" date="2020-02" db="EMBL/GenBank/DDBJ databases">
        <authorList>
            <person name="Meier V. D."/>
        </authorList>
    </citation>
    <scope>NUCLEOTIDE SEQUENCE</scope>
    <source>
        <strain evidence="2">AVDCRST_MAG56</strain>
    </source>
</reference>
<feature type="compositionally biased region" description="Basic residues" evidence="1">
    <location>
        <begin position="32"/>
        <end position="58"/>
    </location>
</feature>
<dbReference type="EC" id="3.1.7.2" evidence="2"/>
<evidence type="ECO:0000256" key="1">
    <source>
        <dbReference type="SAM" id="MobiDB-lite"/>
    </source>
</evidence>
<protein>
    <submittedName>
        <fullName evidence="2">Guanosine-3',5'-bis(Diphosphate) 3'-pyrophosphohydrolase</fullName>
        <ecNumber evidence="2">3.1.7.2</ecNumber>
    </submittedName>
</protein>
<organism evidence="2">
    <name type="scientific">uncultured Cytophagales bacterium</name>
    <dbReference type="NCBI Taxonomy" id="158755"/>
    <lineage>
        <taxon>Bacteria</taxon>
        <taxon>Pseudomonadati</taxon>
        <taxon>Bacteroidota</taxon>
        <taxon>Sphingobacteriia</taxon>
        <taxon>Sphingobacteriales</taxon>
        <taxon>environmental samples</taxon>
    </lineage>
</organism>
<name>A0A6J4KNA3_9SPHI</name>
<evidence type="ECO:0000313" key="2">
    <source>
        <dbReference type="EMBL" id="CAA9310770.1"/>
    </source>
</evidence>
<feature type="compositionally biased region" description="Pro residues" evidence="1">
    <location>
        <begin position="12"/>
        <end position="26"/>
    </location>
</feature>
<gene>
    <name evidence="2" type="ORF">AVDCRST_MAG56-6204</name>
</gene>
<proteinExistence type="predicted"/>